<name>A0A1Y2CVY0_9FUNG</name>
<keyword evidence="2" id="KW-0812">Transmembrane</keyword>
<evidence type="ECO:0000256" key="4">
    <source>
        <dbReference type="ARBA" id="ARBA00023136"/>
    </source>
</evidence>
<dbReference type="GO" id="GO:0005778">
    <property type="term" value="C:peroxisomal membrane"/>
    <property type="evidence" value="ECO:0007669"/>
    <property type="project" value="UniProtKB-ARBA"/>
</dbReference>
<dbReference type="GO" id="GO:0007031">
    <property type="term" value="P:peroxisome organization"/>
    <property type="evidence" value="ECO:0007669"/>
    <property type="project" value="TreeGrafter"/>
</dbReference>
<keyword evidence="7" id="KW-1185">Reference proteome</keyword>
<dbReference type="InterPro" id="IPR010482">
    <property type="entry name" value="TECPR1-like_DysF"/>
</dbReference>
<evidence type="ECO:0000256" key="1">
    <source>
        <dbReference type="ARBA" id="ARBA00004127"/>
    </source>
</evidence>
<evidence type="ECO:0000313" key="6">
    <source>
        <dbReference type="EMBL" id="ORY50954.1"/>
    </source>
</evidence>
<comment type="subcellular location">
    <subcellularLocation>
        <location evidence="1">Endomembrane system</location>
        <topology evidence="1">Multi-pass membrane protein</topology>
    </subcellularLocation>
</comment>
<proteinExistence type="predicted"/>
<protein>
    <recommendedName>
        <fullName evidence="5">Peroxin/Ferlin domain-containing protein</fullName>
    </recommendedName>
</protein>
<reference evidence="6 7" key="1">
    <citation type="submission" date="2016-07" db="EMBL/GenBank/DDBJ databases">
        <title>Pervasive Adenine N6-methylation of Active Genes in Fungi.</title>
        <authorList>
            <consortium name="DOE Joint Genome Institute"/>
            <person name="Mondo S.J."/>
            <person name="Dannebaum R.O."/>
            <person name="Kuo R.C."/>
            <person name="Labutti K."/>
            <person name="Haridas S."/>
            <person name="Kuo A."/>
            <person name="Salamov A."/>
            <person name="Ahrendt S.R."/>
            <person name="Lipzen A."/>
            <person name="Sullivan W."/>
            <person name="Andreopoulos W.B."/>
            <person name="Clum A."/>
            <person name="Lindquist E."/>
            <person name="Daum C."/>
            <person name="Ramamoorthy G.K."/>
            <person name="Gryganskyi A."/>
            <person name="Culley D."/>
            <person name="Magnuson J.K."/>
            <person name="James T.Y."/>
            <person name="O'Malley M.A."/>
            <person name="Stajich J.E."/>
            <person name="Spatafora J.W."/>
            <person name="Visel A."/>
            <person name="Grigoriev I.V."/>
        </authorList>
    </citation>
    <scope>NUCLEOTIDE SEQUENCE [LARGE SCALE GENOMIC DNA]</scope>
    <source>
        <strain evidence="6 7">JEL800</strain>
    </source>
</reference>
<dbReference type="PANTHER" id="PTHR31679:SF2">
    <property type="entry name" value="PEROXISOMAL MEMBRANE PROTEIN PEX30-RELATED"/>
    <property type="match status" value="1"/>
</dbReference>
<evidence type="ECO:0000256" key="3">
    <source>
        <dbReference type="ARBA" id="ARBA00022989"/>
    </source>
</evidence>
<accession>A0A1Y2CVY0</accession>
<dbReference type="InterPro" id="IPR052646">
    <property type="entry name" value="Peroxisomal_PEX28-32"/>
</dbReference>
<dbReference type="GO" id="GO:0012505">
    <property type="term" value="C:endomembrane system"/>
    <property type="evidence" value="ECO:0007669"/>
    <property type="project" value="UniProtKB-SubCell"/>
</dbReference>
<evidence type="ECO:0000313" key="7">
    <source>
        <dbReference type="Proteomes" id="UP000193642"/>
    </source>
</evidence>
<gene>
    <name evidence="6" type="ORF">BCR33DRAFT_712911</name>
</gene>
<feature type="domain" description="Peroxin/Ferlin" evidence="5">
    <location>
        <begin position="8"/>
        <end position="72"/>
    </location>
</feature>
<keyword evidence="3" id="KW-1133">Transmembrane helix</keyword>
<dbReference type="EMBL" id="MCGO01000006">
    <property type="protein sequence ID" value="ORY50954.1"/>
    <property type="molecule type" value="Genomic_DNA"/>
</dbReference>
<comment type="caution">
    <text evidence="6">The sequence shown here is derived from an EMBL/GenBank/DDBJ whole genome shotgun (WGS) entry which is preliminary data.</text>
</comment>
<organism evidence="6 7">
    <name type="scientific">Rhizoclosmatium globosum</name>
    <dbReference type="NCBI Taxonomy" id="329046"/>
    <lineage>
        <taxon>Eukaryota</taxon>
        <taxon>Fungi</taxon>
        <taxon>Fungi incertae sedis</taxon>
        <taxon>Chytridiomycota</taxon>
        <taxon>Chytridiomycota incertae sedis</taxon>
        <taxon>Chytridiomycetes</taxon>
        <taxon>Chytridiales</taxon>
        <taxon>Chytriomycetaceae</taxon>
        <taxon>Rhizoclosmatium</taxon>
    </lineage>
</organism>
<dbReference type="AlphaFoldDB" id="A0A1Y2CVY0"/>
<dbReference type="SMART" id="SM00693">
    <property type="entry name" value="DysFN"/>
    <property type="match status" value="1"/>
</dbReference>
<dbReference type="InterPro" id="IPR006614">
    <property type="entry name" value="Peroxin/Ferlin"/>
</dbReference>
<evidence type="ECO:0000259" key="5">
    <source>
        <dbReference type="SMART" id="SM00693"/>
    </source>
</evidence>
<evidence type="ECO:0000256" key="2">
    <source>
        <dbReference type="ARBA" id="ARBA00022692"/>
    </source>
</evidence>
<dbReference type="OrthoDB" id="74314at2759"/>
<keyword evidence="4" id="KW-0472">Membrane</keyword>
<dbReference type="Pfam" id="PF06398">
    <property type="entry name" value="Pex24p"/>
    <property type="match status" value="1"/>
</dbReference>
<dbReference type="PANTHER" id="PTHR31679">
    <property type="entry name" value="PEROXISOMAL MEMBRANE PROTEIN PEX30-RELATED"/>
    <property type="match status" value="1"/>
</dbReference>
<dbReference type="Proteomes" id="UP000193642">
    <property type="component" value="Unassembled WGS sequence"/>
</dbReference>
<sequence length="86" mass="9782">MNGEEIEPKVVMVEVFENQRWWAGAGWTSTMLGEERSSWSDDSGLAKLHEKSADSIPPLANHIWVDDDWVLDTEWAATDSEGWVFT</sequence>